<dbReference type="Proteomes" id="UP000777438">
    <property type="component" value="Unassembled WGS sequence"/>
</dbReference>
<dbReference type="AlphaFoldDB" id="A0A9P9ANR8"/>
<feature type="transmembrane region" description="Helical" evidence="1">
    <location>
        <begin position="173"/>
        <end position="190"/>
    </location>
</feature>
<keyword evidence="1" id="KW-0812">Transmembrane</keyword>
<organism evidence="2 3">
    <name type="scientific">Thelonectria olida</name>
    <dbReference type="NCBI Taxonomy" id="1576542"/>
    <lineage>
        <taxon>Eukaryota</taxon>
        <taxon>Fungi</taxon>
        <taxon>Dikarya</taxon>
        <taxon>Ascomycota</taxon>
        <taxon>Pezizomycotina</taxon>
        <taxon>Sordariomycetes</taxon>
        <taxon>Hypocreomycetidae</taxon>
        <taxon>Hypocreales</taxon>
        <taxon>Nectriaceae</taxon>
        <taxon>Thelonectria</taxon>
    </lineage>
</organism>
<dbReference type="OrthoDB" id="3692311at2759"/>
<reference evidence="2 3" key="1">
    <citation type="journal article" date="2021" name="Nat. Commun.">
        <title>Genetic determinants of endophytism in the Arabidopsis root mycobiome.</title>
        <authorList>
            <person name="Mesny F."/>
            <person name="Miyauchi S."/>
            <person name="Thiergart T."/>
            <person name="Pickel B."/>
            <person name="Atanasova L."/>
            <person name="Karlsson M."/>
            <person name="Huettel B."/>
            <person name="Barry K.W."/>
            <person name="Haridas S."/>
            <person name="Chen C."/>
            <person name="Bauer D."/>
            <person name="Andreopoulos W."/>
            <person name="Pangilinan J."/>
            <person name="LaButti K."/>
            <person name="Riley R."/>
            <person name="Lipzen A."/>
            <person name="Clum A."/>
            <person name="Drula E."/>
            <person name="Henrissat B."/>
            <person name="Kohler A."/>
            <person name="Grigoriev I.V."/>
            <person name="Martin F.M."/>
            <person name="Hacquard S."/>
        </authorList>
    </citation>
    <scope>NUCLEOTIDE SEQUENCE [LARGE SCALE GENOMIC DNA]</scope>
    <source>
        <strain evidence="2 3">MPI-CAGE-CH-0241</strain>
    </source>
</reference>
<comment type="caution">
    <text evidence="2">The sequence shown here is derived from an EMBL/GenBank/DDBJ whole genome shotgun (WGS) entry which is preliminary data.</text>
</comment>
<keyword evidence="1" id="KW-1133">Transmembrane helix</keyword>
<proteinExistence type="predicted"/>
<keyword evidence="1" id="KW-0472">Membrane</keyword>
<evidence type="ECO:0000313" key="2">
    <source>
        <dbReference type="EMBL" id="KAH6887487.1"/>
    </source>
</evidence>
<keyword evidence="3" id="KW-1185">Reference proteome</keyword>
<protein>
    <submittedName>
        <fullName evidence="2">Uncharacterized protein</fullName>
    </submittedName>
</protein>
<feature type="transmembrane region" description="Helical" evidence="1">
    <location>
        <begin position="226"/>
        <end position="245"/>
    </location>
</feature>
<evidence type="ECO:0000313" key="3">
    <source>
        <dbReference type="Proteomes" id="UP000777438"/>
    </source>
</evidence>
<gene>
    <name evidence="2" type="ORF">B0T10DRAFT_538933</name>
</gene>
<accession>A0A9P9ANR8</accession>
<dbReference type="EMBL" id="JAGPYM010000014">
    <property type="protein sequence ID" value="KAH6887487.1"/>
    <property type="molecule type" value="Genomic_DNA"/>
</dbReference>
<feature type="transmembrane region" description="Helical" evidence="1">
    <location>
        <begin position="132"/>
        <end position="153"/>
    </location>
</feature>
<evidence type="ECO:0000256" key="1">
    <source>
        <dbReference type="SAM" id="Phobius"/>
    </source>
</evidence>
<feature type="transmembrane region" description="Helical" evidence="1">
    <location>
        <begin position="607"/>
        <end position="626"/>
    </location>
</feature>
<sequence>MSRNLSVIDYFGFACPDGGDFYSAKALGRSSSAAASPTLALVMWENVPKRISARRLSIVTITRESLHEIATLHHQTTLQNFCTRACKLSHPLLGVAKRMRVQTRADVRDAIFPQGYLPAELHARGLSWVLEWLWDILLTVAPLMFIVLSVLVLRLDGQLHSDHGEMVFDLARLGPTIYPILFATISSRFYKNLARWRLEQPKGIGLGALEQISGSQTFAGAFERLLFVRTHVLIGAAILVAWAMSPLGGQGTSRMLIFGKSTTSRTGTVYYLHPSYQFSYTTQQYTTDMATTNWDVLYAGSLLSSQSQKQSARDLWDLPRMPPKTPHTTNRAFYIQGLDFATGETQYNFDVETPYVDFTCRLIGSNSSEAPQSIRTLTSGSGDEDSFTTFGANVTGPNPWGAWGDPDITPSLHLIYASMRKSFAPNISYVQYPSYYVVFNCTMEVIVVQTEMQCGPRPSSTSCSAKRQRRVSDQRAAHNYFSNIFKNRPILNNFLNSWQRSSGIVPEAMITPADSYISGNAHPYAASELTTPWGDGLDGPAFSKRLTTSFNTFWQGTLDPFGHTNVSFKSDISSNQQSMKSPSDEPFMNSTQARATMSHNVYKANRYWITIVLILAVIGLGLRLVIRGPDVLGFASSMTRENPYVALPPGGSGLDGPERAKILREVRVRLAGVRPTEEVGYAALKAVSAEGETKSSEGPFIRKRLYL</sequence>
<name>A0A9P9ANR8_9HYPO</name>